<comment type="caution">
    <text evidence="2">The sequence shown here is derived from an EMBL/GenBank/DDBJ whole genome shotgun (WGS) entry which is preliminary data.</text>
</comment>
<dbReference type="PANTHER" id="PTHR24148">
    <property type="entry name" value="ANKYRIN REPEAT DOMAIN-CONTAINING PROTEIN 39 HOMOLOG-RELATED"/>
    <property type="match status" value="1"/>
</dbReference>
<dbReference type="Pfam" id="PF06985">
    <property type="entry name" value="HET"/>
    <property type="match status" value="1"/>
</dbReference>
<dbReference type="Proteomes" id="UP001321760">
    <property type="component" value="Unassembled WGS sequence"/>
</dbReference>
<organism evidence="2 3">
    <name type="scientific">Podospora aff. communis PSN243</name>
    <dbReference type="NCBI Taxonomy" id="3040156"/>
    <lineage>
        <taxon>Eukaryota</taxon>
        <taxon>Fungi</taxon>
        <taxon>Dikarya</taxon>
        <taxon>Ascomycota</taxon>
        <taxon>Pezizomycotina</taxon>
        <taxon>Sordariomycetes</taxon>
        <taxon>Sordariomycetidae</taxon>
        <taxon>Sordariales</taxon>
        <taxon>Podosporaceae</taxon>
        <taxon>Podospora</taxon>
    </lineage>
</organism>
<gene>
    <name evidence="2" type="ORF">QBC34DRAFT_488484</name>
</gene>
<dbReference type="InterPro" id="IPR052895">
    <property type="entry name" value="HetReg/Transcr_Mod"/>
</dbReference>
<name>A0AAV9G406_9PEZI</name>
<feature type="domain" description="Heterokaryon incompatibility" evidence="1">
    <location>
        <begin position="71"/>
        <end position="168"/>
    </location>
</feature>
<dbReference type="PANTHER" id="PTHR24148:SF64">
    <property type="entry name" value="HETEROKARYON INCOMPATIBILITY DOMAIN-CONTAINING PROTEIN"/>
    <property type="match status" value="1"/>
</dbReference>
<reference evidence="2" key="2">
    <citation type="submission" date="2023-05" db="EMBL/GenBank/DDBJ databases">
        <authorList>
            <consortium name="Lawrence Berkeley National Laboratory"/>
            <person name="Steindorff A."/>
            <person name="Hensen N."/>
            <person name="Bonometti L."/>
            <person name="Westerberg I."/>
            <person name="Brannstrom I.O."/>
            <person name="Guillou S."/>
            <person name="Cros-Aarteil S."/>
            <person name="Calhoun S."/>
            <person name="Haridas S."/>
            <person name="Kuo A."/>
            <person name="Mondo S."/>
            <person name="Pangilinan J."/>
            <person name="Riley R."/>
            <person name="Labutti K."/>
            <person name="Andreopoulos B."/>
            <person name="Lipzen A."/>
            <person name="Chen C."/>
            <person name="Yanf M."/>
            <person name="Daum C."/>
            <person name="Ng V."/>
            <person name="Clum A."/>
            <person name="Ohm R."/>
            <person name="Martin F."/>
            <person name="Silar P."/>
            <person name="Natvig D."/>
            <person name="Lalanne C."/>
            <person name="Gautier V."/>
            <person name="Ament-Velasquez S.L."/>
            <person name="Kruys A."/>
            <person name="Hutchinson M.I."/>
            <person name="Powell A.J."/>
            <person name="Barry K."/>
            <person name="Miller A.N."/>
            <person name="Grigoriev I.V."/>
            <person name="Debuchy R."/>
            <person name="Gladieux P."/>
            <person name="Thoren M.H."/>
            <person name="Johannesson H."/>
        </authorList>
    </citation>
    <scope>NUCLEOTIDE SEQUENCE</scope>
    <source>
        <strain evidence="2">PSN243</strain>
    </source>
</reference>
<accession>A0AAV9G406</accession>
<evidence type="ECO:0000313" key="2">
    <source>
        <dbReference type="EMBL" id="KAK4443183.1"/>
    </source>
</evidence>
<protein>
    <recommendedName>
        <fullName evidence="1">Heterokaryon incompatibility domain-containing protein</fullName>
    </recommendedName>
</protein>
<proteinExistence type="predicted"/>
<dbReference type="EMBL" id="MU865998">
    <property type="protein sequence ID" value="KAK4443183.1"/>
    <property type="molecule type" value="Genomic_DNA"/>
</dbReference>
<evidence type="ECO:0000313" key="3">
    <source>
        <dbReference type="Proteomes" id="UP001321760"/>
    </source>
</evidence>
<keyword evidence="3" id="KW-1185">Reference proteome</keyword>
<evidence type="ECO:0000259" key="1">
    <source>
        <dbReference type="Pfam" id="PF06985"/>
    </source>
</evidence>
<sequence length="650" mass="73491">MNDDAYEYLPLEPNEIRILHLRPGEKDDSIFIEITHEKLNGKIKNYSALSWQWGTETATQTIRIKHNGKPTIWRLRPCAYNKEKSMQIALMTKIYGMAKEVCVWLGEAGDGSRKAMEFVNKLVDLDDENHIAGFDRDEKEKKELAEELDALIRLLKRGWFSRRWVVQEIAMARRATLHCGADKVPWSKLADAIALLEKVGRDGTINRTLKQHAPKQGRASEYVGSFSSLPAYRLVQNTTGMFRGQDKKDIRTWRYTLEELISFLAAFQASRLHDTVYALLGLASDAKPAPPESPPLLPPAPGAGISRHRSYSMESVQLRKAGPTFAKRVSTTFEVDYSLSPLAVFKQFLEHAIGRSQSLDIICRPWAPEEGFDANGNSQTVKLPSWIPSLNRKPFRPTRHGDMVRFNPDPLVGPASFRHRFYQASGPGIVKPKYRFLEGSELELQGFEVGEIGQAWDAGTFGNVPATWLRAGGWKSEADPPPDDLWRALVADRNGMGDDPDRWYPMVFQTAAKDRGINYGFETHRLIHESTNARVAELFRRVQAVVWDRRLITVTGGFADWLKENEALSQREEQGALGLSPCEAQIGDKVCIIFGCSVPLVLRKIVDTDKYVLIGECYLDHTMDGEAMTYFEKMVKGRKMVPDGTKFTLR</sequence>
<dbReference type="AlphaFoldDB" id="A0AAV9G406"/>
<dbReference type="InterPro" id="IPR010730">
    <property type="entry name" value="HET"/>
</dbReference>
<reference evidence="2" key="1">
    <citation type="journal article" date="2023" name="Mol. Phylogenet. Evol.">
        <title>Genome-scale phylogeny and comparative genomics of the fungal order Sordariales.</title>
        <authorList>
            <person name="Hensen N."/>
            <person name="Bonometti L."/>
            <person name="Westerberg I."/>
            <person name="Brannstrom I.O."/>
            <person name="Guillou S."/>
            <person name="Cros-Aarteil S."/>
            <person name="Calhoun S."/>
            <person name="Haridas S."/>
            <person name="Kuo A."/>
            <person name="Mondo S."/>
            <person name="Pangilinan J."/>
            <person name="Riley R."/>
            <person name="LaButti K."/>
            <person name="Andreopoulos B."/>
            <person name="Lipzen A."/>
            <person name="Chen C."/>
            <person name="Yan M."/>
            <person name="Daum C."/>
            <person name="Ng V."/>
            <person name="Clum A."/>
            <person name="Steindorff A."/>
            <person name="Ohm R.A."/>
            <person name="Martin F."/>
            <person name="Silar P."/>
            <person name="Natvig D.O."/>
            <person name="Lalanne C."/>
            <person name="Gautier V."/>
            <person name="Ament-Velasquez S.L."/>
            <person name="Kruys A."/>
            <person name="Hutchinson M.I."/>
            <person name="Powell A.J."/>
            <person name="Barry K."/>
            <person name="Miller A.N."/>
            <person name="Grigoriev I.V."/>
            <person name="Debuchy R."/>
            <person name="Gladieux P."/>
            <person name="Hiltunen Thoren M."/>
            <person name="Johannesson H."/>
        </authorList>
    </citation>
    <scope>NUCLEOTIDE SEQUENCE</scope>
    <source>
        <strain evidence="2">PSN243</strain>
    </source>
</reference>
<dbReference type="Pfam" id="PF26639">
    <property type="entry name" value="Het-6_barrel"/>
    <property type="match status" value="1"/>
</dbReference>